<dbReference type="EMBL" id="RKLR01000011">
    <property type="protein sequence ID" value="MBX0325209.1"/>
    <property type="molecule type" value="Genomic_DNA"/>
</dbReference>
<dbReference type="AlphaFoldDB" id="A0AAW4PX30"/>
<organism evidence="3 4">
    <name type="scientific">Haloarcula rubra</name>
    <dbReference type="NCBI Taxonomy" id="2487747"/>
    <lineage>
        <taxon>Archaea</taxon>
        <taxon>Methanobacteriati</taxon>
        <taxon>Methanobacteriota</taxon>
        <taxon>Stenosarchaea group</taxon>
        <taxon>Halobacteria</taxon>
        <taxon>Halobacteriales</taxon>
        <taxon>Haloarculaceae</taxon>
        <taxon>Haloarcula</taxon>
    </lineage>
</organism>
<dbReference type="InterPro" id="IPR005094">
    <property type="entry name" value="Endonuclease_MobA/VirD2"/>
</dbReference>
<evidence type="ECO:0000259" key="2">
    <source>
        <dbReference type="Pfam" id="PF03432"/>
    </source>
</evidence>
<comment type="caution">
    <text evidence="3">The sequence shown here is derived from an EMBL/GenBank/DDBJ whole genome shotgun (WGS) entry which is preliminary data.</text>
</comment>
<protein>
    <submittedName>
        <fullName evidence="3">Relaxase/mobilization nuclease domain-containing protein</fullName>
    </submittedName>
</protein>
<evidence type="ECO:0000256" key="1">
    <source>
        <dbReference type="SAM" id="MobiDB-lite"/>
    </source>
</evidence>
<sequence length="199" mass="22888">MILKTDFQRSGAGDLLKYIRRDRETDRQKVPLRNRTGRALPEEQIEQFVKKSERFGFQRHFIVSPHPDAQFSPQAVGENTREFMEDAFGQQPTTDYVYAVHEDSEIVHSHVAATGTEPELQMARDDLERLRDRAREVFREPDRLKERAPERASAITADAAHDQTRDSDLAETTDSDSTVVEESEREVTPDRDFDRGGGR</sequence>
<feature type="domain" description="MobA/VirD2-like nuclease" evidence="2">
    <location>
        <begin position="18"/>
        <end position="140"/>
    </location>
</feature>
<dbReference type="Pfam" id="PF03432">
    <property type="entry name" value="Relaxase"/>
    <property type="match status" value="1"/>
</dbReference>
<feature type="compositionally biased region" description="Acidic residues" evidence="1">
    <location>
        <begin position="169"/>
        <end position="184"/>
    </location>
</feature>
<accession>A0AAW4PX30</accession>
<dbReference type="RefSeq" id="WP_220620075.1">
    <property type="nucleotide sequence ID" value="NZ_RKLR01000011.1"/>
</dbReference>
<feature type="region of interest" description="Disordered" evidence="1">
    <location>
        <begin position="140"/>
        <end position="199"/>
    </location>
</feature>
<feature type="compositionally biased region" description="Basic and acidic residues" evidence="1">
    <location>
        <begin position="140"/>
        <end position="150"/>
    </location>
</feature>
<keyword evidence="4" id="KW-1185">Reference proteome</keyword>
<feature type="compositionally biased region" description="Basic and acidic residues" evidence="1">
    <location>
        <begin position="159"/>
        <end position="168"/>
    </location>
</feature>
<gene>
    <name evidence="3" type="ORF">EGH21_19470</name>
</gene>
<evidence type="ECO:0000313" key="3">
    <source>
        <dbReference type="EMBL" id="MBX0325209.1"/>
    </source>
</evidence>
<evidence type="ECO:0000313" key="4">
    <source>
        <dbReference type="Proteomes" id="UP001430377"/>
    </source>
</evidence>
<feature type="compositionally biased region" description="Basic and acidic residues" evidence="1">
    <location>
        <begin position="185"/>
        <end position="199"/>
    </location>
</feature>
<proteinExistence type="predicted"/>
<reference evidence="3 4" key="1">
    <citation type="submission" date="2021-06" db="EMBL/GenBank/DDBJ databases">
        <title>Halomicroarcula sp. a new haloarchaeum isolated from saline soil.</title>
        <authorList>
            <person name="Duran-Viseras A."/>
            <person name="Sanchez-Porro C."/>
            <person name="Ventosa A."/>
        </authorList>
    </citation>
    <scope>NUCLEOTIDE SEQUENCE [LARGE SCALE GENOMIC DNA]</scope>
    <source>
        <strain evidence="3 4">F13</strain>
    </source>
</reference>
<name>A0AAW4PX30_9EURY</name>
<dbReference type="Proteomes" id="UP001430377">
    <property type="component" value="Unassembled WGS sequence"/>
</dbReference>